<organism evidence="2 3">
    <name type="scientific">Streptomyces lienomycini</name>
    <dbReference type="NCBI Taxonomy" id="284035"/>
    <lineage>
        <taxon>Bacteria</taxon>
        <taxon>Bacillati</taxon>
        <taxon>Actinomycetota</taxon>
        <taxon>Actinomycetes</taxon>
        <taxon>Kitasatosporales</taxon>
        <taxon>Streptomycetaceae</taxon>
        <taxon>Streptomyces</taxon>
    </lineage>
</organism>
<dbReference type="Gene3D" id="2.60.120.10">
    <property type="entry name" value="Jelly Rolls"/>
    <property type="match status" value="1"/>
</dbReference>
<evidence type="ECO:0000313" key="2">
    <source>
        <dbReference type="EMBL" id="MFC5019765.1"/>
    </source>
</evidence>
<protein>
    <recommendedName>
        <fullName evidence="4">AraC-type arabinose-binding/dimerisation domain-containing protein</fullName>
    </recommendedName>
</protein>
<dbReference type="Proteomes" id="UP001595855">
    <property type="component" value="Unassembled WGS sequence"/>
</dbReference>
<reference evidence="3" key="1">
    <citation type="journal article" date="2019" name="Int. J. Syst. Evol. Microbiol.">
        <title>The Global Catalogue of Microorganisms (GCM) 10K type strain sequencing project: providing services to taxonomists for standard genome sequencing and annotation.</title>
        <authorList>
            <consortium name="The Broad Institute Genomics Platform"/>
            <consortium name="The Broad Institute Genome Sequencing Center for Infectious Disease"/>
            <person name="Wu L."/>
            <person name="Ma J."/>
        </authorList>
    </citation>
    <scope>NUCLEOTIDE SEQUENCE [LARGE SCALE GENOMIC DNA]</scope>
    <source>
        <strain evidence="3">CGMCC 4.1542</strain>
    </source>
</reference>
<evidence type="ECO:0000256" key="1">
    <source>
        <dbReference type="SAM" id="MobiDB-lite"/>
    </source>
</evidence>
<dbReference type="InterPro" id="IPR011051">
    <property type="entry name" value="RmlC_Cupin_sf"/>
</dbReference>
<feature type="region of interest" description="Disordered" evidence="1">
    <location>
        <begin position="126"/>
        <end position="147"/>
    </location>
</feature>
<sequence>MAARGSGSSGTAAGPPLPRVLCDTAALASPGGDGAAGALWKLAEAGRQLDANVVRLPAGGRVGTHTEPDLDVLLLVLEGAARLDCADGEHPLRAGLLTWLPHGSARAVLAGPEGVTYLTVHRRRPGMRVQPPEAADRLRPDIGRDDG</sequence>
<dbReference type="SUPFAM" id="SSF51182">
    <property type="entry name" value="RmlC-like cupins"/>
    <property type="match status" value="1"/>
</dbReference>
<proteinExistence type="predicted"/>
<evidence type="ECO:0000313" key="3">
    <source>
        <dbReference type="Proteomes" id="UP001595855"/>
    </source>
</evidence>
<dbReference type="EMBL" id="JBHSJO010000001">
    <property type="protein sequence ID" value="MFC5019765.1"/>
    <property type="molecule type" value="Genomic_DNA"/>
</dbReference>
<gene>
    <name evidence="2" type="ORF">ACFPRC_33480</name>
</gene>
<comment type="caution">
    <text evidence="2">The sequence shown here is derived from an EMBL/GenBank/DDBJ whole genome shotgun (WGS) entry which is preliminary data.</text>
</comment>
<name>A0ABV9X6A5_9ACTN</name>
<evidence type="ECO:0008006" key="4">
    <source>
        <dbReference type="Google" id="ProtNLM"/>
    </source>
</evidence>
<dbReference type="RefSeq" id="WP_271414222.1">
    <property type="nucleotide sequence ID" value="NZ_BAAATN010000007.1"/>
</dbReference>
<dbReference type="InterPro" id="IPR014710">
    <property type="entry name" value="RmlC-like_jellyroll"/>
</dbReference>
<keyword evidence="3" id="KW-1185">Reference proteome</keyword>
<feature type="compositionally biased region" description="Basic and acidic residues" evidence="1">
    <location>
        <begin position="134"/>
        <end position="147"/>
    </location>
</feature>
<accession>A0ABV9X6A5</accession>